<sequence length="203" mass="24113">MKSPDVRKIWDKHLRQILFASLPMIFFGILSVNAFHSKTAEGFARIGGLIMVYAIYNLSRSREKYIASRDQWENARSAKFHKLFFQWDNLQRESLNLTFDMHASQIAQINKHLGQENPFIENDDALIEEFCRDIERRRNNSTVEERSKELLGQLSEFENQYINAQKTLQPWTKLIWRLEVFLLLWGSLQSTYGTVFYDWLKNL</sequence>
<reference evidence="3 4" key="1">
    <citation type="submission" date="2018-03" db="EMBL/GenBank/DDBJ databases">
        <title>The Complete Genome of Celeribacter baekdonensis strain LH4, a Thiosulfate-Oxidizing Alphaproteobacterium Isolated from Gulf of Mexico Continental Slope Sediments.</title>
        <authorList>
            <person name="Flood B.E."/>
            <person name="Bailey J.V."/>
            <person name="Leprich D."/>
        </authorList>
    </citation>
    <scope>NUCLEOTIDE SEQUENCE [LARGE SCALE GENOMIC DNA]</scope>
    <source>
        <strain evidence="3 4">LH4</strain>
    </source>
</reference>
<dbReference type="AlphaFoldDB" id="A0A2R4M7W0"/>
<accession>A0A2R4M7W0</accession>
<evidence type="ECO:0000256" key="1">
    <source>
        <dbReference type="SAM" id="Coils"/>
    </source>
</evidence>
<evidence type="ECO:0000313" key="4">
    <source>
        <dbReference type="Proteomes" id="UP000241447"/>
    </source>
</evidence>
<proteinExistence type="predicted"/>
<dbReference type="OrthoDB" id="7876453at2"/>
<evidence type="ECO:0000313" key="3">
    <source>
        <dbReference type="EMBL" id="AVW93264.1"/>
    </source>
</evidence>
<dbReference type="KEGG" id="cbak:DA792_21060"/>
<keyword evidence="2" id="KW-0812">Transmembrane</keyword>
<feature type="transmembrane region" description="Helical" evidence="2">
    <location>
        <begin position="17"/>
        <end position="36"/>
    </location>
</feature>
<keyword evidence="2" id="KW-0472">Membrane</keyword>
<dbReference type="EMBL" id="CP028475">
    <property type="protein sequence ID" value="AVW93264.1"/>
    <property type="molecule type" value="Genomic_DNA"/>
</dbReference>
<evidence type="ECO:0000256" key="2">
    <source>
        <dbReference type="SAM" id="Phobius"/>
    </source>
</evidence>
<organism evidence="3 4">
    <name type="scientific">Celeribacter baekdonensis</name>
    <dbReference type="NCBI Taxonomy" id="875171"/>
    <lineage>
        <taxon>Bacteria</taxon>
        <taxon>Pseudomonadati</taxon>
        <taxon>Pseudomonadota</taxon>
        <taxon>Alphaproteobacteria</taxon>
        <taxon>Rhodobacterales</taxon>
        <taxon>Roseobacteraceae</taxon>
        <taxon>Celeribacter</taxon>
    </lineage>
</organism>
<feature type="coiled-coil region" evidence="1">
    <location>
        <begin position="140"/>
        <end position="167"/>
    </location>
</feature>
<gene>
    <name evidence="3" type="ORF">DA792_21060</name>
</gene>
<dbReference type="Proteomes" id="UP000241447">
    <property type="component" value="Chromosome"/>
</dbReference>
<feature type="transmembrane region" description="Helical" evidence="2">
    <location>
        <begin position="42"/>
        <end position="59"/>
    </location>
</feature>
<keyword evidence="2" id="KW-1133">Transmembrane helix</keyword>
<keyword evidence="1" id="KW-0175">Coiled coil</keyword>
<dbReference type="RefSeq" id="WP_107722519.1">
    <property type="nucleotide sequence ID" value="NZ_CP028475.1"/>
</dbReference>
<protein>
    <submittedName>
        <fullName evidence="3">Uncharacterized protein</fullName>
    </submittedName>
</protein>
<name>A0A2R4M7W0_9RHOB</name>
<feature type="transmembrane region" description="Helical" evidence="2">
    <location>
        <begin position="174"/>
        <end position="197"/>
    </location>
</feature>